<evidence type="ECO:0008006" key="3">
    <source>
        <dbReference type="Google" id="ProtNLM"/>
    </source>
</evidence>
<protein>
    <recommendedName>
        <fullName evidence="3">Lipoprotein</fullName>
    </recommendedName>
</protein>
<evidence type="ECO:0000313" key="1">
    <source>
        <dbReference type="EMBL" id="AFV00778.1"/>
    </source>
</evidence>
<reference evidence="1 2" key="1">
    <citation type="journal article" date="2013" name="Genome Announc.">
        <title>Complete genome sequence of Simiduia agarivorans SA1(T), a marine bacterium able to degrade a variety of polysaccharides.</title>
        <authorList>
            <person name="Lin S.Y."/>
            <person name="Shieh W.Y."/>
            <person name="Chen J.S."/>
            <person name="Tang S.L."/>
        </authorList>
    </citation>
    <scope>NUCLEOTIDE SEQUENCE [LARGE SCALE GENOMIC DNA]</scope>
    <source>
        <strain evidence="2">DSM 21679 / JCM 13881 / BCRC 17597 / SA1</strain>
    </source>
</reference>
<proteinExistence type="predicted"/>
<dbReference type="HOGENOM" id="CLU_150062_0_0_6"/>
<dbReference type="KEGG" id="saga:M5M_18245"/>
<dbReference type="Proteomes" id="UP000000466">
    <property type="component" value="Chromosome"/>
</dbReference>
<dbReference type="Gene3D" id="3.10.450.410">
    <property type="match status" value="1"/>
</dbReference>
<gene>
    <name evidence="1" type="ordered locus">M5M_18245</name>
</gene>
<dbReference type="Pfam" id="PF14254">
    <property type="entry name" value="DUF4348"/>
    <property type="match status" value="1"/>
</dbReference>
<accession>K4L3K8</accession>
<organism evidence="1 2">
    <name type="scientific">Simiduia agarivorans (strain DSM 21679 / JCM 13881 / BCRC 17597 / SA1)</name>
    <dbReference type="NCBI Taxonomy" id="1117647"/>
    <lineage>
        <taxon>Bacteria</taxon>
        <taxon>Pseudomonadati</taxon>
        <taxon>Pseudomonadota</taxon>
        <taxon>Gammaproteobacteria</taxon>
        <taxon>Cellvibrionales</taxon>
        <taxon>Cellvibrionaceae</taxon>
        <taxon>Simiduia</taxon>
    </lineage>
</organism>
<evidence type="ECO:0000313" key="2">
    <source>
        <dbReference type="Proteomes" id="UP000000466"/>
    </source>
</evidence>
<dbReference type="OrthoDB" id="1041782at2"/>
<name>K4L3K8_SIMAS</name>
<sequence>MKKIFTILAFSFLVGCAQQSSITQTGEFRHFLWKFFNDPEFQKEHVLFPLEFVYYQHDENEFDAALATRYIDKENWKTYTGPNHYRCETSCFDLVMYDNFERKHKDSNKRVLSFEGVHNGIFSSLYFERIESKWYLVKHEEFDN</sequence>
<dbReference type="eggNOG" id="ENOG5034CI0">
    <property type="taxonomic scope" value="Bacteria"/>
</dbReference>
<dbReference type="EMBL" id="CP003746">
    <property type="protein sequence ID" value="AFV00778.1"/>
    <property type="molecule type" value="Genomic_DNA"/>
</dbReference>
<dbReference type="STRING" id="1117647.M5M_18245"/>
<dbReference type="PROSITE" id="PS51257">
    <property type="entry name" value="PROKAR_LIPOPROTEIN"/>
    <property type="match status" value="1"/>
</dbReference>
<dbReference type="RefSeq" id="WP_015048930.1">
    <property type="nucleotide sequence ID" value="NC_018868.3"/>
</dbReference>
<keyword evidence="2" id="KW-1185">Reference proteome</keyword>
<dbReference type="AlphaFoldDB" id="K4L3K8"/>
<dbReference type="InterPro" id="IPR025590">
    <property type="entry name" value="DUF4348"/>
</dbReference>